<accession>A0A371Q5G0</accession>
<evidence type="ECO:0000313" key="3">
    <source>
        <dbReference type="Proteomes" id="UP000262477"/>
    </source>
</evidence>
<feature type="region of interest" description="Disordered" evidence="1">
    <location>
        <begin position="1"/>
        <end position="79"/>
    </location>
</feature>
<evidence type="ECO:0000313" key="2">
    <source>
        <dbReference type="EMBL" id="REK89957.1"/>
    </source>
</evidence>
<reference evidence="2 3" key="1">
    <citation type="submission" date="2018-08" db="EMBL/GenBank/DDBJ databases">
        <title>Streptomyces NEAU-D10 sp. nov., a novel Actinomycete isolated from soil.</title>
        <authorList>
            <person name="Jin L."/>
        </authorList>
    </citation>
    <scope>NUCLEOTIDE SEQUENCE [LARGE SCALE GENOMIC DNA]</scope>
    <source>
        <strain evidence="2 3">NEAU-D10</strain>
    </source>
</reference>
<sequence length="79" mass="8692">MVVAVEAGDQVAARPACARDQRKHLHPGEGQRDLWRNRPAERHHDVALADAFGRLPAKHPVTDDAAGSPLPLDRPHRLP</sequence>
<dbReference type="EMBL" id="QUAC01000095">
    <property type="protein sequence ID" value="REK89957.1"/>
    <property type="molecule type" value="Genomic_DNA"/>
</dbReference>
<feature type="compositionally biased region" description="Basic and acidic residues" evidence="1">
    <location>
        <begin position="26"/>
        <end position="47"/>
    </location>
</feature>
<comment type="caution">
    <text evidence="2">The sequence shown here is derived from an EMBL/GenBank/DDBJ whole genome shotgun (WGS) entry which is preliminary data.</text>
</comment>
<proteinExistence type="predicted"/>
<dbReference type="Proteomes" id="UP000262477">
    <property type="component" value="Unassembled WGS sequence"/>
</dbReference>
<protein>
    <submittedName>
        <fullName evidence="2">Uncharacterized protein</fullName>
    </submittedName>
</protein>
<organism evidence="2 3">
    <name type="scientific">Streptomyces inhibens</name>
    <dbReference type="NCBI Taxonomy" id="2293571"/>
    <lineage>
        <taxon>Bacteria</taxon>
        <taxon>Bacillati</taxon>
        <taxon>Actinomycetota</taxon>
        <taxon>Actinomycetes</taxon>
        <taxon>Kitasatosporales</taxon>
        <taxon>Streptomycetaceae</taxon>
        <taxon>Streptomyces</taxon>
    </lineage>
</organism>
<keyword evidence="3" id="KW-1185">Reference proteome</keyword>
<evidence type="ECO:0000256" key="1">
    <source>
        <dbReference type="SAM" id="MobiDB-lite"/>
    </source>
</evidence>
<gene>
    <name evidence="2" type="ORF">DY245_12750</name>
</gene>
<dbReference type="AlphaFoldDB" id="A0A371Q5G0"/>
<name>A0A371Q5G0_STRIH</name>